<keyword evidence="3" id="KW-0732">Signal</keyword>
<evidence type="ECO:0000313" key="5">
    <source>
        <dbReference type="Proteomes" id="UP001597296"/>
    </source>
</evidence>
<dbReference type="InterPro" id="IPR019734">
    <property type="entry name" value="TPR_rpt"/>
</dbReference>
<comment type="caution">
    <text evidence="4">The sequence shown here is derived from an EMBL/GenBank/DDBJ whole genome shotgun (WGS) entry which is preliminary data.</text>
</comment>
<accession>A0ABW5CF53</accession>
<dbReference type="SUPFAM" id="SSF48452">
    <property type="entry name" value="TPR-like"/>
    <property type="match status" value="4"/>
</dbReference>
<evidence type="ECO:0000256" key="2">
    <source>
        <dbReference type="SAM" id="MobiDB-lite"/>
    </source>
</evidence>
<feature type="signal peptide" evidence="3">
    <location>
        <begin position="1"/>
        <end position="23"/>
    </location>
</feature>
<dbReference type="Pfam" id="PF13432">
    <property type="entry name" value="TPR_16"/>
    <property type="match status" value="6"/>
</dbReference>
<dbReference type="SMART" id="SM00028">
    <property type="entry name" value="TPR"/>
    <property type="match status" value="14"/>
</dbReference>
<dbReference type="Pfam" id="PF13414">
    <property type="entry name" value="TPR_11"/>
    <property type="match status" value="1"/>
</dbReference>
<proteinExistence type="predicted"/>
<feature type="region of interest" description="Disordered" evidence="2">
    <location>
        <begin position="779"/>
        <end position="803"/>
    </location>
</feature>
<name>A0ABW5CF53_9PROT</name>
<protein>
    <submittedName>
        <fullName evidence="4">Tetratricopeptide repeat protein</fullName>
    </submittedName>
</protein>
<dbReference type="Gene3D" id="1.25.40.10">
    <property type="entry name" value="Tetratricopeptide repeat domain"/>
    <property type="match status" value="3"/>
</dbReference>
<evidence type="ECO:0000256" key="3">
    <source>
        <dbReference type="SAM" id="SignalP"/>
    </source>
</evidence>
<dbReference type="EMBL" id="JBHUIY010000029">
    <property type="protein sequence ID" value="MFD2234846.1"/>
    <property type="molecule type" value="Genomic_DNA"/>
</dbReference>
<dbReference type="PANTHER" id="PTHR12558">
    <property type="entry name" value="CELL DIVISION CYCLE 16,23,27"/>
    <property type="match status" value="1"/>
</dbReference>
<gene>
    <name evidence="4" type="ORF">ACFSNB_13620</name>
</gene>
<keyword evidence="1" id="KW-0802">TPR repeat</keyword>
<dbReference type="PROSITE" id="PS50005">
    <property type="entry name" value="TPR"/>
    <property type="match status" value="2"/>
</dbReference>
<evidence type="ECO:0000313" key="4">
    <source>
        <dbReference type="EMBL" id="MFD2234846.1"/>
    </source>
</evidence>
<feature type="chain" id="PRO_5045340127" evidence="3">
    <location>
        <begin position="24"/>
        <end position="803"/>
    </location>
</feature>
<dbReference type="Pfam" id="PF14559">
    <property type="entry name" value="TPR_19"/>
    <property type="match status" value="1"/>
</dbReference>
<reference evidence="5" key="1">
    <citation type="journal article" date="2019" name="Int. J. Syst. Evol. Microbiol.">
        <title>The Global Catalogue of Microorganisms (GCM) 10K type strain sequencing project: providing services to taxonomists for standard genome sequencing and annotation.</title>
        <authorList>
            <consortium name="The Broad Institute Genomics Platform"/>
            <consortium name="The Broad Institute Genome Sequencing Center for Infectious Disease"/>
            <person name="Wu L."/>
            <person name="Ma J."/>
        </authorList>
    </citation>
    <scope>NUCLEOTIDE SEQUENCE [LARGE SCALE GENOMIC DNA]</scope>
    <source>
        <strain evidence="5">KCTC 15012</strain>
    </source>
</reference>
<organism evidence="4 5">
    <name type="scientific">Phaeospirillum tilakii</name>
    <dbReference type="NCBI Taxonomy" id="741673"/>
    <lineage>
        <taxon>Bacteria</taxon>
        <taxon>Pseudomonadati</taxon>
        <taxon>Pseudomonadota</taxon>
        <taxon>Alphaproteobacteria</taxon>
        <taxon>Rhodospirillales</taxon>
        <taxon>Rhodospirillaceae</taxon>
        <taxon>Phaeospirillum</taxon>
    </lineage>
</organism>
<feature type="repeat" description="TPR" evidence="1">
    <location>
        <begin position="578"/>
        <end position="611"/>
    </location>
</feature>
<dbReference type="RefSeq" id="WP_377317469.1">
    <property type="nucleotide sequence ID" value="NZ_JBHUIY010000029.1"/>
</dbReference>
<feature type="repeat" description="TPR" evidence="1">
    <location>
        <begin position="31"/>
        <end position="64"/>
    </location>
</feature>
<dbReference type="PANTHER" id="PTHR12558:SF33">
    <property type="entry name" value="BLL7664 PROTEIN"/>
    <property type="match status" value="1"/>
</dbReference>
<dbReference type="PROSITE" id="PS51257">
    <property type="entry name" value="PROKAR_LIPOPROTEIN"/>
    <property type="match status" value="1"/>
</dbReference>
<sequence length="803" mass="87913">MGMSNGKMMVALAVFLAGMLVSACDDLASRERKYIQRGNEYFQKGEYDKARLEYRNAIRILPTDAEVRYRMGLLDEKQGNLGAAYGNFVGAEQQDPRHILALLKLVEIHIAADDLDQAARRLDTLFEIEHDNPQLHALKGALLLKRDDLAAAEAEAMEASRLDPRNSAATAVRATVFSRRGQTARAVAAIDETLALVPGDLRLLTFKIDLLGRQGDADGVERTYRDLLSAHPEARPVWGELARQLAERQRIDAAEQVLRQALTAHPGDLGFERQLILLLGEQRGLEAAENQARAFVATAPEVVEPYFWLAELLLRHDQFDRAVTVLEEIVVRRRTELSGLNARALMAQVSLARGDRDLAETLIAAVLKKDPSNRNALLLRASLAFDDGRLQQAVADLRAILRERAKDPQALPLLAEALMRQGYLNLAVDTATRLVEAFPEDPGARVRLAQLTDANGDTVHARDILAQAAEINPNFPVVWETQARLALAHNQLGEAREAVEALARLPDQSVVVTFLEGQILQAAGKPQEAIAKYIAAVEAGPDQPLAEHALTALLAACNQSKRLDTARTFLESMPKPTAFALTLLGEIHLAQGDAEQAAEVFDRAISRGEKRAEPFLGRARVEMEARNLPQAADVLRRGMTEVPNDVRLPMQLAAVSRDMGRPGEAIALYDSLLSNNPGLDVAANNMAALIADLHYSDQKALDRAAAVAERFLGSNNPAALDTLAWVYRRQGRIANALVLADRIATATNIPAEVHYHLGEIYAQAGRRDDAARHLQLAVNSPEPYPGLDEARRTLRDLGPGGGR</sequence>
<dbReference type="InterPro" id="IPR011990">
    <property type="entry name" value="TPR-like_helical_dom_sf"/>
</dbReference>
<evidence type="ECO:0000256" key="1">
    <source>
        <dbReference type="PROSITE-ProRule" id="PRU00339"/>
    </source>
</evidence>
<keyword evidence="5" id="KW-1185">Reference proteome</keyword>
<dbReference type="Proteomes" id="UP001597296">
    <property type="component" value="Unassembled WGS sequence"/>
</dbReference>